<comment type="caution">
    <text evidence="1">The sequence shown here is derived from an EMBL/GenBank/DDBJ whole genome shotgun (WGS) entry which is preliminary data.</text>
</comment>
<name>A0ABS4T8U7_9PSEU</name>
<organism evidence="1 2">
    <name type="scientific">Kibdelosporangium banguiense</name>
    <dbReference type="NCBI Taxonomy" id="1365924"/>
    <lineage>
        <taxon>Bacteria</taxon>
        <taxon>Bacillati</taxon>
        <taxon>Actinomycetota</taxon>
        <taxon>Actinomycetes</taxon>
        <taxon>Pseudonocardiales</taxon>
        <taxon>Pseudonocardiaceae</taxon>
        <taxon>Kibdelosporangium</taxon>
    </lineage>
</organism>
<protein>
    <recommendedName>
        <fullName evidence="3">IrrE N-terminal-like domain-containing protein</fullName>
    </recommendedName>
</protein>
<reference evidence="1 2" key="1">
    <citation type="submission" date="2021-03" db="EMBL/GenBank/DDBJ databases">
        <title>Sequencing the genomes of 1000 actinobacteria strains.</title>
        <authorList>
            <person name="Klenk H.-P."/>
        </authorList>
    </citation>
    <scope>NUCLEOTIDE SEQUENCE [LARGE SCALE GENOMIC DNA]</scope>
    <source>
        <strain evidence="1 2">DSM 46670</strain>
    </source>
</reference>
<dbReference type="EMBL" id="JAGINW010000001">
    <property type="protein sequence ID" value="MBP2320258.1"/>
    <property type="molecule type" value="Genomic_DNA"/>
</dbReference>
<sequence>MNMDFKAVRRRCAKVARDLPLPRPFDVRVLCRRVAGQRGRPITLMPMYGGDSGVLGLWVAAESADMIFYEQNTTVPHQEHIILHELSHLLCDHYPAQLSTAEHMRMLMPDLDPQMVQRILGRTTYLAVEEQEAELLATLIQQRAQREAAPGHVTTDVAEKINAAFDWHD</sequence>
<dbReference type="Proteomes" id="UP001519332">
    <property type="component" value="Unassembled WGS sequence"/>
</dbReference>
<keyword evidence="2" id="KW-1185">Reference proteome</keyword>
<evidence type="ECO:0000313" key="2">
    <source>
        <dbReference type="Proteomes" id="UP001519332"/>
    </source>
</evidence>
<evidence type="ECO:0008006" key="3">
    <source>
        <dbReference type="Google" id="ProtNLM"/>
    </source>
</evidence>
<accession>A0ABS4T8U7</accession>
<proteinExistence type="predicted"/>
<evidence type="ECO:0000313" key="1">
    <source>
        <dbReference type="EMBL" id="MBP2320258.1"/>
    </source>
</evidence>
<gene>
    <name evidence="1" type="ORF">JOF56_000643</name>
</gene>